<protein>
    <submittedName>
        <fullName evidence="1">TIGR04197 family type VII secretion effector</fullName>
    </submittedName>
</protein>
<accession>A0ABY4PBY8</accession>
<dbReference type="EMBL" id="CP093365">
    <property type="protein sequence ID" value="UQS83056.1"/>
    <property type="molecule type" value="Genomic_DNA"/>
</dbReference>
<gene>
    <name evidence="1" type="ORF">MOO47_04530</name>
</gene>
<evidence type="ECO:0000313" key="1">
    <source>
        <dbReference type="EMBL" id="UQS83056.1"/>
    </source>
</evidence>
<organism evidence="1 2">
    <name type="scientific">Bombilactobacillus thymidiniphilus</name>
    <dbReference type="NCBI Taxonomy" id="2923363"/>
    <lineage>
        <taxon>Bacteria</taxon>
        <taxon>Bacillati</taxon>
        <taxon>Bacillota</taxon>
        <taxon>Bacilli</taxon>
        <taxon>Lactobacillales</taxon>
        <taxon>Lactobacillaceae</taxon>
        <taxon>Bombilactobacillus</taxon>
    </lineage>
</organism>
<sequence>MSGSIASNQATAGAAVTKLSGVSVVNEGKIDVPTSTIESIVDGTQVNNEMISTLSDLVEYVQIQGNKFPQIDKLLAEVDNSIKF</sequence>
<proteinExistence type="predicted"/>
<reference evidence="1 2" key="1">
    <citation type="journal article" date="2022" name="Int. J. Syst. Evol. Microbiol.">
        <title>Apilactobacillus apisilvae sp. nov., Nicolia spurrieriana gen. nov. sp. nov., Bombilactobacillus folatiphilus sp. nov. and Bombilactobacillus thymidiniphilus sp. nov., four new lactic acid bacterial isolates from stingless bees Tetragonula carbonaria and Austroplebeia australis.</title>
        <authorList>
            <person name="Oliphant S.A."/>
            <person name="Watson-Haigh N.S."/>
            <person name="Sumby K.M."/>
            <person name="Gardner J."/>
            <person name="Groom S."/>
            <person name="Jiranek V."/>
        </authorList>
    </citation>
    <scope>NUCLEOTIDE SEQUENCE [LARGE SCALE GENOMIC DNA]</scope>
    <source>
        <strain evidence="1 2">SG4_A1</strain>
    </source>
</reference>
<keyword evidence="2" id="KW-1185">Reference proteome</keyword>
<evidence type="ECO:0000313" key="2">
    <source>
        <dbReference type="Proteomes" id="UP000831947"/>
    </source>
</evidence>
<dbReference type="RefSeq" id="WP_249512283.1">
    <property type="nucleotide sequence ID" value="NZ_CP093365.1"/>
</dbReference>
<dbReference type="Proteomes" id="UP000831947">
    <property type="component" value="Chromosome"/>
</dbReference>
<name>A0ABY4PBY8_9LACO</name>